<dbReference type="AlphaFoldDB" id="A0A8S1YIX3"/>
<name>A0A8S1YIX3_9CILI</name>
<accession>A0A8S1YIX3</accession>
<reference evidence="1" key="1">
    <citation type="submission" date="2021-01" db="EMBL/GenBank/DDBJ databases">
        <authorList>
            <consortium name="Genoscope - CEA"/>
            <person name="William W."/>
        </authorList>
    </citation>
    <scope>NUCLEOTIDE SEQUENCE</scope>
</reference>
<comment type="caution">
    <text evidence="1">The sequence shown here is derived from an EMBL/GenBank/DDBJ whole genome shotgun (WGS) entry which is preliminary data.</text>
</comment>
<keyword evidence="2" id="KW-1185">Reference proteome</keyword>
<dbReference type="Proteomes" id="UP000689195">
    <property type="component" value="Unassembled WGS sequence"/>
</dbReference>
<gene>
    <name evidence="1" type="ORF">PPENT_87.1.T1770021</name>
</gene>
<organism evidence="1 2">
    <name type="scientific">Paramecium pentaurelia</name>
    <dbReference type="NCBI Taxonomy" id="43138"/>
    <lineage>
        <taxon>Eukaryota</taxon>
        <taxon>Sar</taxon>
        <taxon>Alveolata</taxon>
        <taxon>Ciliophora</taxon>
        <taxon>Intramacronucleata</taxon>
        <taxon>Oligohymenophorea</taxon>
        <taxon>Peniculida</taxon>
        <taxon>Parameciidae</taxon>
        <taxon>Paramecium</taxon>
    </lineage>
</organism>
<sequence>MLSFQTCKGIIKLFDFYSLGRTNNKNKSIITLQVLSYVSFQTFLGQTTHPYQFEDKNNIYAFSKTIDVIQSEEVVQTYFHNNLQNKNLYRQIRMENVLTYEQKYRVYLSYITNALSYELIKNQDSLKLQFKLILQINLIDFIKKILNVLFT</sequence>
<dbReference type="EMBL" id="CAJJDO010000177">
    <property type="protein sequence ID" value="CAD8213361.1"/>
    <property type="molecule type" value="Genomic_DNA"/>
</dbReference>
<evidence type="ECO:0000313" key="2">
    <source>
        <dbReference type="Proteomes" id="UP000689195"/>
    </source>
</evidence>
<protein>
    <submittedName>
        <fullName evidence="1">Uncharacterized protein</fullName>
    </submittedName>
</protein>
<evidence type="ECO:0000313" key="1">
    <source>
        <dbReference type="EMBL" id="CAD8213361.1"/>
    </source>
</evidence>
<proteinExistence type="predicted"/>